<feature type="signal peptide" evidence="1">
    <location>
        <begin position="1"/>
        <end position="23"/>
    </location>
</feature>
<evidence type="ECO:0000259" key="2">
    <source>
        <dbReference type="Pfam" id="PF16324"/>
    </source>
</evidence>
<dbReference type="Proteomes" id="UP000440198">
    <property type="component" value="Unassembled WGS sequence"/>
</dbReference>
<dbReference type="InterPro" id="IPR032526">
    <property type="entry name" value="DUF4960"/>
</dbReference>
<comment type="caution">
    <text evidence="3">The sequence shown here is derived from an EMBL/GenBank/DDBJ whole genome shotgun (WGS) entry which is preliminary data.</text>
</comment>
<evidence type="ECO:0000313" key="4">
    <source>
        <dbReference type="EMBL" id="KAA5253857.1"/>
    </source>
</evidence>
<keyword evidence="6" id="KW-1185">Reference proteome</keyword>
<accession>A0A7J4YMQ1</accession>
<feature type="chain" id="PRO_5044658422" evidence="1">
    <location>
        <begin position="24"/>
        <end position="466"/>
    </location>
</feature>
<keyword evidence="1" id="KW-0732">Signal</keyword>
<organism evidence="3 5">
    <name type="scientific">Bacteroides finegoldii</name>
    <dbReference type="NCBI Taxonomy" id="338188"/>
    <lineage>
        <taxon>Bacteria</taxon>
        <taxon>Pseudomonadati</taxon>
        <taxon>Bacteroidota</taxon>
        <taxon>Bacteroidia</taxon>
        <taxon>Bacteroidales</taxon>
        <taxon>Bacteroidaceae</taxon>
        <taxon>Bacteroides</taxon>
    </lineage>
</organism>
<dbReference type="Proteomes" id="UP000421791">
    <property type="component" value="Unassembled WGS sequence"/>
</dbReference>
<protein>
    <submittedName>
        <fullName evidence="3">DUF4960 domain-containing protein</fullName>
    </submittedName>
</protein>
<dbReference type="Pfam" id="PF16324">
    <property type="entry name" value="DUF4960"/>
    <property type="match status" value="1"/>
</dbReference>
<sequence length="466" mass="52498">MGIMKTLIDKIYMVLLAALLLSAAGCSDDDDTSLALNGDTWITSFHIEDYDNFIIEQDNQARSIKVHVEDNTDVTNLIPVFTLSEGATANLESGKPVNFTMPVVVKVTNGNVFMNYTISVELDKPQITRFMIGEYAGRIDETNKEIVVYVLEDMDITALSPVVTVPDGATVSPLSGTTLDFTTPKEYTVTNHLNAATYTVKVEKVRTFVSMAFIGTAATIDELTNNEEKAAAQWMLDNMPGARYISYSDLRDDNPKVKLDPEQIKVIWIHDDNPIYDDNGFNWNSKNNIRNYYQTGGNLLLSRGALRYIVKDRWAISMDGRDPNNQFRSEDSQTVTEKPWGFSIEGISHEIFDGLVTEDNSNIYLINTGYHIFNWVFQWCIDWEPYWGIEGWRQQTGAIELGYDVSNHNAVPIAEFPSRQIGGNSSGKVICIGMAAYDWYDENQSDNQYRGNIEKLTSNALDYLSK</sequence>
<feature type="domain" description="DUF4960" evidence="2">
    <location>
        <begin position="213"/>
        <end position="464"/>
    </location>
</feature>
<evidence type="ECO:0000256" key="1">
    <source>
        <dbReference type="SAM" id="SignalP"/>
    </source>
</evidence>
<evidence type="ECO:0000313" key="5">
    <source>
        <dbReference type="Proteomes" id="UP000421791"/>
    </source>
</evidence>
<dbReference type="Gene3D" id="2.60.40.2340">
    <property type="match status" value="2"/>
</dbReference>
<dbReference type="AlphaFoldDB" id="A0A7J4YMQ1"/>
<evidence type="ECO:0000313" key="6">
    <source>
        <dbReference type="Proteomes" id="UP000440198"/>
    </source>
</evidence>
<dbReference type="EMBL" id="VWAK01000021">
    <property type="protein sequence ID" value="KAA5229609.1"/>
    <property type="molecule type" value="Genomic_DNA"/>
</dbReference>
<dbReference type="PROSITE" id="PS51257">
    <property type="entry name" value="PROKAR_LIPOPROTEIN"/>
    <property type="match status" value="1"/>
</dbReference>
<proteinExistence type="predicted"/>
<evidence type="ECO:0000313" key="3">
    <source>
        <dbReference type="EMBL" id="KAA5229609.1"/>
    </source>
</evidence>
<name>A0A7J4YMQ1_9BACE</name>
<reference evidence="5 6" key="1">
    <citation type="journal article" date="2019" name="Nat. Med.">
        <title>A library of human gut bacterial isolates paired with longitudinal multiomics data enables mechanistic microbiome research.</title>
        <authorList>
            <person name="Poyet M."/>
            <person name="Groussin M."/>
            <person name="Gibbons S.M."/>
            <person name="Avila-Pacheco J."/>
            <person name="Jiang X."/>
            <person name="Kearney S.M."/>
            <person name="Perrotta A.R."/>
            <person name="Berdy B."/>
            <person name="Zhao S."/>
            <person name="Lieberman T.D."/>
            <person name="Swanson P.K."/>
            <person name="Smith M."/>
            <person name="Roesemann S."/>
            <person name="Alexander J.E."/>
            <person name="Rich S.A."/>
            <person name="Livny J."/>
            <person name="Vlamakis H."/>
            <person name="Clish C."/>
            <person name="Bullock K."/>
            <person name="Deik A."/>
            <person name="Scott J."/>
            <person name="Pierce K.A."/>
            <person name="Xavier R.J."/>
            <person name="Alm E.J."/>
        </authorList>
    </citation>
    <scope>NUCLEOTIDE SEQUENCE [LARGE SCALE GENOMIC DNA]</scope>
    <source>
        <strain evidence="4 6">BIOML-A2</strain>
        <strain evidence="3 5">BIOML-A6</strain>
    </source>
</reference>
<dbReference type="EMBL" id="VWAG01000041">
    <property type="protein sequence ID" value="KAA5253857.1"/>
    <property type="molecule type" value="Genomic_DNA"/>
</dbReference>
<gene>
    <name evidence="4" type="ORF">F2Z09_16950</name>
    <name evidence="3" type="ORF">F2Z22_12980</name>
</gene>